<evidence type="ECO:0000259" key="2">
    <source>
        <dbReference type="Pfam" id="PF14244"/>
    </source>
</evidence>
<sequence length="239" mass="27111">MAHRRTVIPVKAGTSTANQVTITEDDTPKMSEDDTLKMSGSDHPGMALVTNPLTGNNFLPWSRSVKISLGAKNKLGFIDGTVEKPELDSENYDQWKKVDYMITSWLLNSISKEIVEAFLYADSAKELWEDICQRFGESNGPLLFQLEKEITTLTQGNESVAVYYTKLKKLWDEYILLITVPRCTCGSAQALRDLETNRRLIQFLMGLHEGYDHVRSQILLMDLLPTVNKAYSMILRVEK</sequence>
<feature type="domain" description="Retrotransposon gag" evidence="1">
    <location>
        <begin position="105"/>
        <end position="173"/>
    </location>
</feature>
<feature type="domain" description="Retrotransposon Copia-like N-terminal" evidence="2">
    <location>
        <begin position="40"/>
        <end position="86"/>
    </location>
</feature>
<dbReference type="EMBL" id="JABTTQ020002699">
    <property type="protein sequence ID" value="KAK6122554.1"/>
    <property type="molecule type" value="Genomic_DNA"/>
</dbReference>
<evidence type="ECO:0000313" key="4">
    <source>
        <dbReference type="Proteomes" id="UP001318860"/>
    </source>
</evidence>
<protein>
    <recommendedName>
        <fullName evidence="5">Retrotransposon Copia-like N-terminal domain-containing protein</fullName>
    </recommendedName>
</protein>
<gene>
    <name evidence="3" type="ORF">DH2020_043699</name>
</gene>
<comment type="caution">
    <text evidence="3">The sequence shown here is derived from an EMBL/GenBank/DDBJ whole genome shotgun (WGS) entry which is preliminary data.</text>
</comment>
<dbReference type="PANTHER" id="PTHR37610:SF40">
    <property type="entry name" value="OS01G0909600 PROTEIN"/>
    <property type="match status" value="1"/>
</dbReference>
<keyword evidence="4" id="KW-1185">Reference proteome</keyword>
<evidence type="ECO:0000313" key="3">
    <source>
        <dbReference type="EMBL" id="KAK6122554.1"/>
    </source>
</evidence>
<organism evidence="3 4">
    <name type="scientific">Rehmannia glutinosa</name>
    <name type="common">Chinese foxglove</name>
    <dbReference type="NCBI Taxonomy" id="99300"/>
    <lineage>
        <taxon>Eukaryota</taxon>
        <taxon>Viridiplantae</taxon>
        <taxon>Streptophyta</taxon>
        <taxon>Embryophyta</taxon>
        <taxon>Tracheophyta</taxon>
        <taxon>Spermatophyta</taxon>
        <taxon>Magnoliopsida</taxon>
        <taxon>eudicotyledons</taxon>
        <taxon>Gunneridae</taxon>
        <taxon>Pentapetalae</taxon>
        <taxon>asterids</taxon>
        <taxon>lamiids</taxon>
        <taxon>Lamiales</taxon>
        <taxon>Orobanchaceae</taxon>
        <taxon>Rehmannieae</taxon>
        <taxon>Rehmannia</taxon>
    </lineage>
</organism>
<dbReference type="Pfam" id="PF14244">
    <property type="entry name" value="Retrotran_gag_3"/>
    <property type="match status" value="1"/>
</dbReference>
<reference evidence="3 4" key="1">
    <citation type="journal article" date="2021" name="Comput. Struct. Biotechnol. J.">
        <title>De novo genome assembly of the potent medicinal plant Rehmannia glutinosa using nanopore technology.</title>
        <authorList>
            <person name="Ma L."/>
            <person name="Dong C."/>
            <person name="Song C."/>
            <person name="Wang X."/>
            <person name="Zheng X."/>
            <person name="Niu Y."/>
            <person name="Chen S."/>
            <person name="Feng W."/>
        </authorList>
    </citation>
    <scope>NUCLEOTIDE SEQUENCE [LARGE SCALE GENOMIC DNA]</scope>
    <source>
        <strain evidence="3">DH-2019</strain>
    </source>
</reference>
<evidence type="ECO:0000259" key="1">
    <source>
        <dbReference type="Pfam" id="PF03732"/>
    </source>
</evidence>
<accession>A0ABR0UIX4</accession>
<dbReference type="InterPro" id="IPR005162">
    <property type="entry name" value="Retrotrans_gag_dom"/>
</dbReference>
<proteinExistence type="predicted"/>
<dbReference type="Proteomes" id="UP001318860">
    <property type="component" value="Unassembled WGS sequence"/>
</dbReference>
<evidence type="ECO:0008006" key="5">
    <source>
        <dbReference type="Google" id="ProtNLM"/>
    </source>
</evidence>
<dbReference type="Pfam" id="PF03732">
    <property type="entry name" value="Retrotrans_gag"/>
    <property type="match status" value="1"/>
</dbReference>
<name>A0ABR0UIX4_REHGL</name>
<dbReference type="PANTHER" id="PTHR37610">
    <property type="entry name" value="CCHC-TYPE DOMAIN-CONTAINING PROTEIN"/>
    <property type="match status" value="1"/>
</dbReference>
<dbReference type="InterPro" id="IPR029472">
    <property type="entry name" value="Copia-like_N"/>
</dbReference>